<comment type="caution">
    <text evidence="2">The sequence shown here is derived from an EMBL/GenBank/DDBJ whole genome shotgun (WGS) entry which is preliminary data.</text>
</comment>
<gene>
    <name evidence="2" type="ORF">CYCCA115_LOCUS18082</name>
</gene>
<evidence type="ECO:0000256" key="1">
    <source>
        <dbReference type="SAM" id="MobiDB-lite"/>
    </source>
</evidence>
<name>A0AAD2G1E2_9STRA</name>
<dbReference type="AlphaFoldDB" id="A0AAD2G1E2"/>
<feature type="compositionally biased region" description="Basic and acidic residues" evidence="1">
    <location>
        <begin position="121"/>
        <end position="132"/>
    </location>
</feature>
<dbReference type="Proteomes" id="UP001295423">
    <property type="component" value="Unassembled WGS sequence"/>
</dbReference>
<keyword evidence="3" id="KW-1185">Reference proteome</keyword>
<evidence type="ECO:0000313" key="2">
    <source>
        <dbReference type="EMBL" id="CAJ1959663.1"/>
    </source>
</evidence>
<accession>A0AAD2G1E2</accession>
<proteinExistence type="predicted"/>
<reference evidence="2" key="1">
    <citation type="submission" date="2023-08" db="EMBL/GenBank/DDBJ databases">
        <authorList>
            <person name="Audoor S."/>
            <person name="Bilcke G."/>
        </authorList>
    </citation>
    <scope>NUCLEOTIDE SEQUENCE</scope>
</reference>
<dbReference type="EMBL" id="CAKOGP040002014">
    <property type="protein sequence ID" value="CAJ1959663.1"/>
    <property type="molecule type" value="Genomic_DNA"/>
</dbReference>
<feature type="region of interest" description="Disordered" evidence="1">
    <location>
        <begin position="1"/>
        <end position="35"/>
    </location>
</feature>
<feature type="compositionally biased region" description="Basic residues" evidence="1">
    <location>
        <begin position="104"/>
        <end position="115"/>
    </location>
</feature>
<organism evidence="2 3">
    <name type="scientific">Cylindrotheca closterium</name>
    <dbReference type="NCBI Taxonomy" id="2856"/>
    <lineage>
        <taxon>Eukaryota</taxon>
        <taxon>Sar</taxon>
        <taxon>Stramenopiles</taxon>
        <taxon>Ochrophyta</taxon>
        <taxon>Bacillariophyta</taxon>
        <taxon>Bacillariophyceae</taxon>
        <taxon>Bacillariophycidae</taxon>
        <taxon>Bacillariales</taxon>
        <taxon>Bacillariaceae</taxon>
        <taxon>Cylindrotheca</taxon>
    </lineage>
</organism>
<sequence>MTTTSKTNVFFSSFQNNDNNSKNTNSSNDTDSITDASNATMTQTADCRKEGKNKLLVRLTNTTRPKNSPPRVINDLLRAPFSDNASPECYIDEAIHIAKAKETKRAKRQSLRRKGSSMTERSVKELLHDNSDRLSSLLMQSRSRKEMAGDGFLSSDDESDLEDE</sequence>
<protein>
    <submittedName>
        <fullName evidence="2">Uncharacterized protein</fullName>
    </submittedName>
</protein>
<feature type="region of interest" description="Disordered" evidence="1">
    <location>
        <begin position="102"/>
        <end position="164"/>
    </location>
</feature>
<feature type="compositionally biased region" description="Low complexity" evidence="1">
    <location>
        <begin position="8"/>
        <end position="35"/>
    </location>
</feature>
<evidence type="ECO:0000313" key="3">
    <source>
        <dbReference type="Proteomes" id="UP001295423"/>
    </source>
</evidence>
<feature type="compositionally biased region" description="Acidic residues" evidence="1">
    <location>
        <begin position="155"/>
        <end position="164"/>
    </location>
</feature>